<dbReference type="AlphaFoldDB" id="A0A1Y2G018"/>
<sequence length="172" mass="19047">MDPGAKDGSRVRFVLAMAPRLVTLRIPNGPRQGLPISLIQHILSVATRLQRLDMQLLIDYKSLPTSAPFLPTFGSAHLLPLQLGCILDTEKFFQAASVTASKPPAERLWALFESRDEGAVAAVSALRPVGRVVLEPWLVEGYPGGEDYAVEKMKEKGLELRFDTRDPFAHNW</sequence>
<evidence type="ECO:0000313" key="1">
    <source>
        <dbReference type="EMBL" id="ORY88227.1"/>
    </source>
</evidence>
<organism evidence="1 2">
    <name type="scientific">Leucosporidium creatinivorum</name>
    <dbReference type="NCBI Taxonomy" id="106004"/>
    <lineage>
        <taxon>Eukaryota</taxon>
        <taxon>Fungi</taxon>
        <taxon>Dikarya</taxon>
        <taxon>Basidiomycota</taxon>
        <taxon>Pucciniomycotina</taxon>
        <taxon>Microbotryomycetes</taxon>
        <taxon>Leucosporidiales</taxon>
        <taxon>Leucosporidium</taxon>
    </lineage>
</organism>
<dbReference type="Proteomes" id="UP000193467">
    <property type="component" value="Unassembled WGS sequence"/>
</dbReference>
<proteinExistence type="predicted"/>
<comment type="caution">
    <text evidence="1">The sequence shown here is derived from an EMBL/GenBank/DDBJ whole genome shotgun (WGS) entry which is preliminary data.</text>
</comment>
<keyword evidence="2" id="KW-1185">Reference proteome</keyword>
<protein>
    <submittedName>
        <fullName evidence="1">Uncharacterized protein</fullName>
    </submittedName>
</protein>
<dbReference type="InParanoid" id="A0A1Y2G018"/>
<evidence type="ECO:0000313" key="2">
    <source>
        <dbReference type="Proteomes" id="UP000193467"/>
    </source>
</evidence>
<gene>
    <name evidence="1" type="ORF">BCR35DRAFT_330105</name>
</gene>
<accession>A0A1Y2G018</accession>
<name>A0A1Y2G018_9BASI</name>
<dbReference type="EMBL" id="MCGR01000011">
    <property type="protein sequence ID" value="ORY88227.1"/>
    <property type="molecule type" value="Genomic_DNA"/>
</dbReference>
<reference evidence="1 2" key="1">
    <citation type="submission" date="2016-07" db="EMBL/GenBank/DDBJ databases">
        <title>Pervasive Adenine N6-methylation of Active Genes in Fungi.</title>
        <authorList>
            <consortium name="DOE Joint Genome Institute"/>
            <person name="Mondo S.J."/>
            <person name="Dannebaum R.O."/>
            <person name="Kuo R.C."/>
            <person name="Labutti K."/>
            <person name="Haridas S."/>
            <person name="Kuo A."/>
            <person name="Salamov A."/>
            <person name="Ahrendt S.R."/>
            <person name="Lipzen A."/>
            <person name="Sullivan W."/>
            <person name="Andreopoulos W.B."/>
            <person name="Clum A."/>
            <person name="Lindquist E."/>
            <person name="Daum C."/>
            <person name="Ramamoorthy G.K."/>
            <person name="Gryganskyi A."/>
            <person name="Culley D."/>
            <person name="Magnuson J.K."/>
            <person name="James T.Y."/>
            <person name="O'Malley M.A."/>
            <person name="Stajich J.E."/>
            <person name="Spatafora J.W."/>
            <person name="Visel A."/>
            <person name="Grigoriev I.V."/>
        </authorList>
    </citation>
    <scope>NUCLEOTIDE SEQUENCE [LARGE SCALE GENOMIC DNA]</scope>
    <source>
        <strain evidence="1 2">62-1032</strain>
    </source>
</reference>